<dbReference type="PANTHER" id="PTHR38785:SF1">
    <property type="entry name" value="HOMOLOG OF VIRK"/>
    <property type="match status" value="1"/>
</dbReference>
<reference evidence="1 2" key="1">
    <citation type="submission" date="2018-12" db="EMBL/GenBank/DDBJ databases">
        <authorList>
            <consortium name="Pathogen Informatics"/>
        </authorList>
    </citation>
    <scope>NUCLEOTIDE SEQUENCE [LARGE SCALE GENOMIC DNA]</scope>
    <source>
        <strain evidence="1 2">NCTC6754</strain>
    </source>
</reference>
<sequence>MPTMTRFWESLGGERIKGNYYALPLAIARKSESEIASKKRAEYRRRYALLDSVVEQVPVTFKR</sequence>
<gene>
    <name evidence="1" type="ORF">NCTC6754_07071</name>
</gene>
<protein>
    <submittedName>
        <fullName evidence="1">VirK protein</fullName>
    </submittedName>
</protein>
<proteinExistence type="predicted"/>
<dbReference type="InterPro" id="IPR007488">
    <property type="entry name" value="DUF535"/>
</dbReference>
<dbReference type="Proteomes" id="UP000269208">
    <property type="component" value="Chromosome"/>
</dbReference>
<organism evidence="1 2">
    <name type="scientific">Salmonella enterica I</name>
    <dbReference type="NCBI Taxonomy" id="59201"/>
    <lineage>
        <taxon>Bacteria</taxon>
        <taxon>Pseudomonadati</taxon>
        <taxon>Pseudomonadota</taxon>
        <taxon>Gammaproteobacteria</taxon>
        <taxon>Enterobacterales</taxon>
        <taxon>Enterobacteriaceae</taxon>
        <taxon>Salmonella</taxon>
    </lineage>
</organism>
<name>A0A447U6I6_SALET</name>
<dbReference type="GO" id="GO:0006974">
    <property type="term" value="P:DNA damage response"/>
    <property type="evidence" value="ECO:0007669"/>
    <property type="project" value="TreeGrafter"/>
</dbReference>
<evidence type="ECO:0000313" key="1">
    <source>
        <dbReference type="EMBL" id="VEB61672.1"/>
    </source>
</evidence>
<dbReference type="EMBL" id="LR134190">
    <property type="protein sequence ID" value="VEB61672.1"/>
    <property type="molecule type" value="Genomic_DNA"/>
</dbReference>
<dbReference type="AlphaFoldDB" id="A0A447U6I6"/>
<dbReference type="Pfam" id="PF04393">
    <property type="entry name" value="DUF535"/>
    <property type="match status" value="1"/>
</dbReference>
<evidence type="ECO:0000313" key="2">
    <source>
        <dbReference type="Proteomes" id="UP000269208"/>
    </source>
</evidence>
<dbReference type="PANTHER" id="PTHR38785">
    <property type="entry name" value="HOMOLOG OF VIRK"/>
    <property type="match status" value="1"/>
</dbReference>
<accession>A0A447U6I6</accession>